<gene>
    <name evidence="1" type="ORF">TM074_03595</name>
</gene>
<organism evidence="1">
    <name type="scientific">Candidatus Nanosynbacter sp. TM7-074</name>
    <dbReference type="NCBI Taxonomy" id="3158573"/>
    <lineage>
        <taxon>Bacteria</taxon>
        <taxon>Candidatus Saccharimonadota</taxon>
        <taxon>Candidatus Saccharimonadia</taxon>
        <taxon>Candidatus Nanosynbacterales</taxon>
        <taxon>Candidatus Nanosynbacteraceae</taxon>
        <taxon>Candidatus Nanosynbacter</taxon>
    </lineage>
</organism>
<name>A0AB39J5Q6_9BACT</name>
<reference evidence="1" key="1">
    <citation type="submission" date="2024-06" db="EMBL/GenBank/DDBJ databases">
        <authorList>
            <person name="Atkinson C."/>
            <person name="McLean J."/>
            <person name="Gallagher L."/>
            <person name="Bor B."/>
            <person name="Mougous J."/>
        </authorList>
    </citation>
    <scope>NUCLEOTIDE SEQUENCE</scope>
    <source>
        <strain evidence="1">TM7-074</strain>
    </source>
</reference>
<dbReference type="AlphaFoldDB" id="A0AB39J5Q6"/>
<sequence>MNKTTLGDSALNLSILKQHTTVVVEPTSQMGGTYDSAEITTVFTVNNDQEREVEFILPYSTVKFSASIAVISAGEQAYSERIAQVGRIKGDLSRIKPYLQKIGLSEDQYDTDKELKSIAKQFRAGKLKLPQGQVTIKIQLSAVIDEITDEDGVKRYSFKAYSPLPAFSMAGGRVPLTLTALFKGDEVIRPQDITYNITNPFGDGTNPVTELPNQQLGEDITFFWKWQTDPVVEFTYRY</sequence>
<proteinExistence type="predicted"/>
<protein>
    <submittedName>
        <fullName evidence="1">Uncharacterized protein</fullName>
    </submittedName>
</protein>
<evidence type="ECO:0000313" key="1">
    <source>
        <dbReference type="EMBL" id="XDN89758.1"/>
    </source>
</evidence>
<dbReference type="RefSeq" id="WP_369000327.1">
    <property type="nucleotide sequence ID" value="NZ_CP158487.1"/>
</dbReference>
<dbReference type="EMBL" id="CP158487">
    <property type="protein sequence ID" value="XDN89758.1"/>
    <property type="molecule type" value="Genomic_DNA"/>
</dbReference>
<accession>A0AB39J5Q6</accession>